<dbReference type="VEuPathDB" id="MicrosporidiaDB:A0H76_1945"/>
<protein>
    <submittedName>
        <fullName evidence="2">RIR2</fullName>
    </submittedName>
</protein>
<evidence type="ECO:0000256" key="1">
    <source>
        <dbReference type="ARBA" id="ARBA00009303"/>
    </source>
</evidence>
<evidence type="ECO:0000313" key="2">
    <source>
        <dbReference type="EMBL" id="ORD98767.1"/>
    </source>
</evidence>
<proteinExistence type="inferred from homology"/>
<gene>
    <name evidence="2" type="primary">RIR2</name>
    <name evidence="2" type="ORF">A0H76_1945</name>
</gene>
<dbReference type="InterPro" id="IPR000358">
    <property type="entry name" value="RNR_small_fam"/>
</dbReference>
<comment type="similarity">
    <text evidence="1">Belongs to the ribonucleoside diphosphate reductase small chain family.</text>
</comment>
<dbReference type="Pfam" id="PF00268">
    <property type="entry name" value="Ribonuc_red_sm"/>
    <property type="match status" value="1"/>
</dbReference>
<dbReference type="GO" id="GO:0016491">
    <property type="term" value="F:oxidoreductase activity"/>
    <property type="evidence" value="ECO:0007669"/>
    <property type="project" value="InterPro"/>
</dbReference>
<organism evidence="2 3">
    <name type="scientific">Hepatospora eriocheir</name>
    <dbReference type="NCBI Taxonomy" id="1081669"/>
    <lineage>
        <taxon>Eukaryota</taxon>
        <taxon>Fungi</taxon>
        <taxon>Fungi incertae sedis</taxon>
        <taxon>Microsporidia</taxon>
        <taxon>Hepatosporidae</taxon>
        <taxon>Hepatospora</taxon>
    </lineage>
</organism>
<dbReference type="InterPro" id="IPR012348">
    <property type="entry name" value="RNR-like"/>
</dbReference>
<dbReference type="PANTHER" id="PTHR23409:SF18">
    <property type="entry name" value="RIBONUCLEOSIDE-DIPHOSPHATE REDUCTASE SUBUNIT M2"/>
    <property type="match status" value="1"/>
</dbReference>
<dbReference type="Proteomes" id="UP000192501">
    <property type="component" value="Unassembled WGS sequence"/>
</dbReference>
<dbReference type="PANTHER" id="PTHR23409">
    <property type="entry name" value="RIBONUCLEOSIDE-DIPHOSPHATE REDUCTASE SMALL CHAIN"/>
    <property type="match status" value="1"/>
</dbReference>
<comment type="caution">
    <text evidence="2">The sequence shown here is derived from an EMBL/GenBank/DDBJ whole genome shotgun (WGS) entry which is preliminary data.</text>
</comment>
<sequence>MYKKINFIHNEKIKKKILENDKYKPLLDESNNRYTILPIQFPEIWGMYKKASAVIWTVEEIDFTKDANDFETLNEDEKFFIKTVLAFFAASDGIVNQNLLERFTNEIHMLEVKSFYSLQCSIENVHNETYSKLIETLIKDDRERDILFNGIEHYPSIKKKADWALKWIHSNESFDTRMIAFACVEGIFFSGSFAAIFWLKKRGILPALTFSNELISRDEGLHTDFACLLHEYFREKSPYIKDIVREAVEIEKEFFAEALPVKLIGMNAKQMSEYIEFIADRLLYELGESKIYNTPNPFHFMDNISLQGKTNFFEKKEANYQKSFVGYENNDNFTLDEDF</sequence>
<reference evidence="2 3" key="1">
    <citation type="journal article" date="2017" name="Environ. Microbiol.">
        <title>Decay of the glycolytic pathway and adaptation to intranuclear parasitism within Enterocytozoonidae microsporidia.</title>
        <authorList>
            <person name="Wiredu Boakye D."/>
            <person name="Jaroenlak P."/>
            <person name="Prachumwat A."/>
            <person name="Williams T.A."/>
            <person name="Bateman K.S."/>
            <person name="Itsathitphaisarn O."/>
            <person name="Sritunyalucksana K."/>
            <person name="Paszkiewicz K.H."/>
            <person name="Moore K.A."/>
            <person name="Stentiford G.D."/>
            <person name="Williams B.A."/>
        </authorList>
    </citation>
    <scope>NUCLEOTIDE SEQUENCE [LARGE SCALE GENOMIC DNA]</scope>
    <source>
        <strain evidence="3">canceri</strain>
    </source>
</reference>
<dbReference type="EMBL" id="LTAI01000455">
    <property type="protein sequence ID" value="ORD98767.1"/>
    <property type="molecule type" value="Genomic_DNA"/>
</dbReference>
<dbReference type="AlphaFoldDB" id="A0A1X0QG71"/>
<dbReference type="Gene3D" id="1.10.620.20">
    <property type="entry name" value="Ribonucleotide Reductase, subunit A"/>
    <property type="match status" value="1"/>
</dbReference>
<dbReference type="InterPro" id="IPR033909">
    <property type="entry name" value="RNR_small"/>
</dbReference>
<dbReference type="GO" id="GO:0009263">
    <property type="term" value="P:deoxyribonucleotide biosynthetic process"/>
    <property type="evidence" value="ECO:0007669"/>
    <property type="project" value="InterPro"/>
</dbReference>
<dbReference type="InterPro" id="IPR009078">
    <property type="entry name" value="Ferritin-like_SF"/>
</dbReference>
<dbReference type="CDD" id="cd01049">
    <property type="entry name" value="RNRR2"/>
    <property type="match status" value="1"/>
</dbReference>
<accession>A0A1X0QG71</accession>
<name>A0A1X0QG71_9MICR</name>
<evidence type="ECO:0000313" key="3">
    <source>
        <dbReference type="Proteomes" id="UP000192501"/>
    </source>
</evidence>
<dbReference type="VEuPathDB" id="MicrosporidiaDB:HERIO_2697"/>
<dbReference type="SUPFAM" id="SSF47240">
    <property type="entry name" value="Ferritin-like"/>
    <property type="match status" value="1"/>
</dbReference>